<proteinExistence type="predicted"/>
<sequence>MIRNRVQGKKVISASRREDMTAFRSMELSDILMGRGKGVLSHLNGSRIHSLLLWTKDYRNLLKEPLASAAETCDQTLVMLTITGLGGTLLEPEVPDYRVLLSDLAKLAEYLKNPERIIWRYDPLITVDSIEGMSFQNNPISNLRKELFHEIASAMASVGVKKVITSIVSPYSKVLSRLGSAPGPTNEQAVAFVNDILQDCRKLGLTLSTCCSIPSHAGPCVDHRLLSFLHPGGEKAPFSSKPSQRSGCLCDSSWDIGWYRTCPHGCLYCYARPGNS</sequence>
<dbReference type="Pfam" id="PF08902">
    <property type="entry name" value="DUF1848"/>
    <property type="match status" value="1"/>
</dbReference>
<dbReference type="AlphaFoldDB" id="A0A2N1PQG9"/>
<evidence type="ECO:0008006" key="3">
    <source>
        <dbReference type="Google" id="ProtNLM"/>
    </source>
</evidence>
<protein>
    <recommendedName>
        <fullName evidence="3">DUF1848 domain-containing protein</fullName>
    </recommendedName>
</protein>
<dbReference type="EMBL" id="PGXC01000005">
    <property type="protein sequence ID" value="PKK90569.1"/>
    <property type="molecule type" value="Genomic_DNA"/>
</dbReference>
<reference evidence="1 2" key="1">
    <citation type="journal article" date="2017" name="ISME J.">
        <title>Potential for microbial H2 and metal transformations associated with novel bacteria and archaea in deep terrestrial subsurface sediments.</title>
        <authorList>
            <person name="Hernsdorf A.W."/>
            <person name="Amano Y."/>
            <person name="Miyakawa K."/>
            <person name="Ise K."/>
            <person name="Suzuki Y."/>
            <person name="Anantharaman K."/>
            <person name="Probst A."/>
            <person name="Burstein D."/>
            <person name="Thomas B.C."/>
            <person name="Banfield J.F."/>
        </authorList>
    </citation>
    <scope>NUCLEOTIDE SEQUENCE [LARGE SCALE GENOMIC DNA]</scope>
    <source>
        <strain evidence="1">HGW-Wallbacteria-1</strain>
    </source>
</reference>
<name>A0A2N1PQG9_9BACT</name>
<evidence type="ECO:0000313" key="2">
    <source>
        <dbReference type="Proteomes" id="UP000233256"/>
    </source>
</evidence>
<gene>
    <name evidence="1" type="ORF">CVV64_09430</name>
</gene>
<accession>A0A2N1PQG9</accession>
<dbReference type="InterPro" id="IPR014998">
    <property type="entry name" value="DUF1848"/>
</dbReference>
<evidence type="ECO:0000313" key="1">
    <source>
        <dbReference type="EMBL" id="PKK90569.1"/>
    </source>
</evidence>
<organism evidence="1 2">
    <name type="scientific">Candidatus Wallbacteria bacterium HGW-Wallbacteria-1</name>
    <dbReference type="NCBI Taxonomy" id="2013854"/>
    <lineage>
        <taxon>Bacteria</taxon>
        <taxon>Candidatus Walliibacteriota</taxon>
    </lineage>
</organism>
<dbReference type="Proteomes" id="UP000233256">
    <property type="component" value="Unassembled WGS sequence"/>
</dbReference>
<comment type="caution">
    <text evidence="1">The sequence shown here is derived from an EMBL/GenBank/DDBJ whole genome shotgun (WGS) entry which is preliminary data.</text>
</comment>